<protein>
    <submittedName>
        <fullName evidence="8">ORC3</fullName>
    </submittedName>
</protein>
<dbReference type="GO" id="GO:0031261">
    <property type="term" value="C:DNA replication preinitiation complex"/>
    <property type="evidence" value="ECO:0007669"/>
    <property type="project" value="TreeGrafter"/>
</dbReference>
<evidence type="ECO:0000256" key="3">
    <source>
        <dbReference type="ARBA" id="ARBA00022705"/>
    </source>
</evidence>
<comment type="subcellular location">
    <subcellularLocation>
        <location evidence="1">Nucleus</location>
    </subcellularLocation>
</comment>
<dbReference type="PANTHER" id="PTHR12748:SF0">
    <property type="entry name" value="ORIGIN RECOGNITION COMPLEX SUBUNIT 3"/>
    <property type="match status" value="1"/>
</dbReference>
<dbReference type="GO" id="GO:0006270">
    <property type="term" value="P:DNA replication initiation"/>
    <property type="evidence" value="ECO:0007669"/>
    <property type="project" value="TreeGrafter"/>
</dbReference>
<evidence type="ECO:0000259" key="7">
    <source>
        <dbReference type="Pfam" id="PF18137"/>
    </source>
</evidence>
<dbReference type="Pfam" id="PF07034">
    <property type="entry name" value="ORC3_N"/>
    <property type="match status" value="1"/>
</dbReference>
<dbReference type="GeneID" id="76148252"/>
<evidence type="ECO:0000313" key="8">
    <source>
        <dbReference type="EMBL" id="KAI5968498.1"/>
    </source>
</evidence>
<dbReference type="InterPro" id="IPR040855">
    <property type="entry name" value="ORC_WH_C"/>
</dbReference>
<keyword evidence="5" id="KW-0539">Nucleus</keyword>
<feature type="domain" description="Origin recognition complex subunit 3 winged helix C-terminal" evidence="7">
    <location>
        <begin position="515"/>
        <end position="619"/>
    </location>
</feature>
<feature type="domain" description="Origin recognition complex subunit 3 N-terminal" evidence="6">
    <location>
        <begin position="3"/>
        <end position="305"/>
    </location>
</feature>
<dbReference type="PANTHER" id="PTHR12748">
    <property type="entry name" value="ORIGIN RECOGNITION COMPLEX SUBUNIT 3"/>
    <property type="match status" value="1"/>
</dbReference>
<dbReference type="EMBL" id="JAIHNG010000013">
    <property type="protein sequence ID" value="KAI5968498.1"/>
    <property type="molecule type" value="Genomic_DNA"/>
</dbReference>
<evidence type="ECO:0000256" key="4">
    <source>
        <dbReference type="ARBA" id="ARBA00023125"/>
    </source>
</evidence>
<dbReference type="Pfam" id="PF18137">
    <property type="entry name" value="WHD_ORC"/>
    <property type="match status" value="1"/>
</dbReference>
<organism evidence="8 9">
    <name type="scientific">Candida theae</name>
    <dbReference type="NCBI Taxonomy" id="1198502"/>
    <lineage>
        <taxon>Eukaryota</taxon>
        <taxon>Fungi</taxon>
        <taxon>Dikarya</taxon>
        <taxon>Ascomycota</taxon>
        <taxon>Saccharomycotina</taxon>
        <taxon>Pichiomycetes</taxon>
        <taxon>Debaryomycetaceae</taxon>
        <taxon>Candida/Lodderomyces clade</taxon>
        <taxon>Candida</taxon>
    </lineage>
</organism>
<dbReference type="AlphaFoldDB" id="A0AAD5BJJ7"/>
<evidence type="ECO:0000313" key="9">
    <source>
        <dbReference type="Proteomes" id="UP001204833"/>
    </source>
</evidence>
<keyword evidence="3" id="KW-0235">DNA replication</keyword>
<dbReference type="GO" id="GO:0003688">
    <property type="term" value="F:DNA replication origin binding"/>
    <property type="evidence" value="ECO:0007669"/>
    <property type="project" value="TreeGrafter"/>
</dbReference>
<dbReference type="CDD" id="cd20704">
    <property type="entry name" value="Orc3"/>
    <property type="match status" value="1"/>
</dbReference>
<dbReference type="InterPro" id="IPR020795">
    <property type="entry name" value="ORC3"/>
</dbReference>
<gene>
    <name evidence="8" type="ORF">KGF57_000192</name>
</gene>
<evidence type="ECO:0000256" key="1">
    <source>
        <dbReference type="ARBA" id="ARBA00004123"/>
    </source>
</evidence>
<comment type="similarity">
    <text evidence="2">Belongs to the ORC3 family.</text>
</comment>
<dbReference type="InterPro" id="IPR045667">
    <property type="entry name" value="ORC3_N"/>
</dbReference>
<proteinExistence type="inferred from homology"/>
<dbReference type="RefSeq" id="XP_051611377.1">
    <property type="nucleotide sequence ID" value="XM_051751176.1"/>
</dbReference>
<comment type="caution">
    <text evidence="8">The sequence shown here is derived from an EMBL/GenBank/DDBJ whole genome shotgun (WGS) entry which is preliminary data.</text>
</comment>
<dbReference type="GO" id="GO:0005656">
    <property type="term" value="C:nuclear pre-replicative complex"/>
    <property type="evidence" value="ECO:0007669"/>
    <property type="project" value="TreeGrafter"/>
</dbReference>
<keyword evidence="9" id="KW-1185">Reference proteome</keyword>
<evidence type="ECO:0000256" key="5">
    <source>
        <dbReference type="ARBA" id="ARBA00023242"/>
    </source>
</evidence>
<keyword evidence="4" id="KW-0238">DNA-binding</keyword>
<evidence type="ECO:0000259" key="6">
    <source>
        <dbReference type="Pfam" id="PF07034"/>
    </source>
</evidence>
<accession>A0AAD5BJJ7</accession>
<name>A0AAD5BJJ7_9ASCO</name>
<dbReference type="GO" id="GO:0005664">
    <property type="term" value="C:nuclear origin of replication recognition complex"/>
    <property type="evidence" value="ECO:0007669"/>
    <property type="project" value="InterPro"/>
</dbReference>
<dbReference type="Proteomes" id="UP001204833">
    <property type="component" value="Unassembled WGS sequence"/>
</dbReference>
<sequence>MNEKTFYFVQPKKRLGHPLPTHDSQTPFISLFNGKEPIENVKFRFELYQRIWASQLAKIHSILNNANDELFNDLIKFINEPISDKLSVGYVQLTSNDANNLRILSEFYDCAATDFNLIKLNSKNCQHIKGTLREIIRQFGEYNQLNGDYLLGYDLDVLQDWYYAKGSDTKTTVVVIEDTNLFSTQLLNQLIKLLQSVQIPIKLLLALSCDTVSSWVNSNLRNDLRLNLDGYRFKSNDNKSLGYIILNNLFLTPELTDENPLLINNTLSTIILNRFENSNNSIDALISEIKLCYMIFFYQSPLSILIAKFDSSSLYIDGLRKTPSFKRHMEIKQSQNDPIVKQMLQDDSKVAMLFHECKKQYQKHKLTVMNSINVVYQLHPDKPKEKFQLYKLLVNNKLFNSKYFHDCLDLSKYPEEVLHRIVSHLTDNCHESVGTITDNYLVELRKGLSTNTSNITPVLEAYFENPILTTPLEYMVFNEVFSLNGGIVHAKFDKQPLFEENLENLMINLLRPNLRQTLELSLDNCELYLANPLVRENELEIEHPLICAMFKVYKEAPASINLYDFYQAFTASLNKPNNVSEDEWKKTTYSWFIQNCFEFMHLGILQLKRSSEYLEKAIWKGV</sequence>
<evidence type="ECO:0000256" key="2">
    <source>
        <dbReference type="ARBA" id="ARBA00010977"/>
    </source>
</evidence>
<reference evidence="8 9" key="1">
    <citation type="journal article" date="2022" name="DNA Res.">
        <title>Genome analysis of five recently described species of the CUG-Ser clade uncovers Candida theae as a new hybrid lineage with pathogenic potential in the Candida parapsilosis species complex.</title>
        <authorList>
            <person name="Mixao V."/>
            <person name="Del Olmo V."/>
            <person name="Hegedusova E."/>
            <person name="Saus E."/>
            <person name="Pryszcz L."/>
            <person name="Cillingova A."/>
            <person name="Nosek J."/>
            <person name="Gabaldon T."/>
        </authorList>
    </citation>
    <scope>NUCLEOTIDE SEQUENCE [LARGE SCALE GENOMIC DNA]</scope>
    <source>
        <strain evidence="8 9">CBS 12239</strain>
    </source>
</reference>